<dbReference type="Pfam" id="PF02518">
    <property type="entry name" value="HATPase_c"/>
    <property type="match status" value="1"/>
</dbReference>
<reference evidence="9 10" key="1">
    <citation type="submission" date="2016-04" db="EMBL/GenBank/DDBJ databases">
        <title>Draft Genome Assembly of the Bloom-forming Cyanobacterium Nodularia spumigena Strain CENA596 in Shrimp Production Ponds.</title>
        <authorList>
            <person name="Popin R.V."/>
            <person name="Rigonato J."/>
            <person name="Abreu V.A."/>
            <person name="Andreote A.P."/>
            <person name="Silveira S.B."/>
            <person name="Odebrecht C."/>
            <person name="Fiore M.F."/>
        </authorList>
    </citation>
    <scope>NUCLEOTIDE SEQUENCE [LARGE SCALE GENOMIC DNA]</scope>
    <source>
        <strain evidence="9 10">CENA596</strain>
    </source>
</reference>
<dbReference type="Proteomes" id="UP000076555">
    <property type="component" value="Unassembled WGS sequence"/>
</dbReference>
<evidence type="ECO:0000256" key="5">
    <source>
        <dbReference type="ARBA" id="ARBA00022777"/>
    </source>
</evidence>
<keyword evidence="4" id="KW-0547">Nucleotide-binding</keyword>
<evidence type="ECO:0000256" key="2">
    <source>
        <dbReference type="ARBA" id="ARBA00012438"/>
    </source>
</evidence>
<evidence type="ECO:0000313" key="10">
    <source>
        <dbReference type="Proteomes" id="UP000076555"/>
    </source>
</evidence>
<sequence>MFWGTEIVKQKIFDPFFTTKSVGKGTGLGLSISYQIIVEKHGGKLSFISELGQGTEFFIQIPI</sequence>
<proteinExistence type="predicted"/>
<dbReference type="EC" id="2.7.13.3" evidence="2"/>
<feature type="domain" description="Histidine kinase" evidence="8">
    <location>
        <begin position="10"/>
        <end position="63"/>
    </location>
</feature>
<dbReference type="PANTHER" id="PTHR43065:SF46">
    <property type="entry name" value="C4-DICARBOXYLATE TRANSPORT SENSOR PROTEIN DCTB"/>
    <property type="match status" value="1"/>
</dbReference>
<comment type="catalytic activity">
    <reaction evidence="1">
        <text>ATP + protein L-histidine = ADP + protein N-phospho-L-histidine.</text>
        <dbReference type="EC" id="2.7.13.3"/>
    </reaction>
</comment>
<dbReference type="PANTHER" id="PTHR43065">
    <property type="entry name" value="SENSOR HISTIDINE KINASE"/>
    <property type="match status" value="1"/>
</dbReference>
<evidence type="ECO:0000256" key="4">
    <source>
        <dbReference type="ARBA" id="ARBA00022741"/>
    </source>
</evidence>
<evidence type="ECO:0000256" key="6">
    <source>
        <dbReference type="ARBA" id="ARBA00022840"/>
    </source>
</evidence>
<evidence type="ECO:0000313" key="9">
    <source>
        <dbReference type="EMBL" id="KZL50596.1"/>
    </source>
</evidence>
<name>A0A166K5F5_NODSP</name>
<keyword evidence="5" id="KW-0418">Kinase</keyword>
<protein>
    <recommendedName>
        <fullName evidence="2">histidine kinase</fullName>
        <ecNumber evidence="2">2.7.13.3</ecNumber>
    </recommendedName>
</protein>
<dbReference type="SUPFAM" id="SSF55874">
    <property type="entry name" value="ATPase domain of HSP90 chaperone/DNA topoisomerase II/histidine kinase"/>
    <property type="match status" value="1"/>
</dbReference>
<dbReference type="AlphaFoldDB" id="A0A166K5F5"/>
<keyword evidence="3" id="KW-0808">Transferase</keyword>
<dbReference type="PRINTS" id="PR00344">
    <property type="entry name" value="BCTRLSENSOR"/>
</dbReference>
<keyword evidence="6" id="KW-0067">ATP-binding</keyword>
<dbReference type="EMBL" id="LWAJ01000079">
    <property type="protein sequence ID" value="KZL50596.1"/>
    <property type="molecule type" value="Genomic_DNA"/>
</dbReference>
<dbReference type="InterPro" id="IPR036890">
    <property type="entry name" value="HATPase_C_sf"/>
</dbReference>
<keyword evidence="7" id="KW-0902">Two-component regulatory system</keyword>
<dbReference type="Gene3D" id="3.30.565.10">
    <property type="entry name" value="Histidine kinase-like ATPase, C-terminal domain"/>
    <property type="match status" value="1"/>
</dbReference>
<evidence type="ECO:0000256" key="3">
    <source>
        <dbReference type="ARBA" id="ARBA00022679"/>
    </source>
</evidence>
<accession>A0A166K5F5</accession>
<dbReference type="GO" id="GO:0000160">
    <property type="term" value="P:phosphorelay signal transduction system"/>
    <property type="evidence" value="ECO:0007669"/>
    <property type="project" value="UniProtKB-KW"/>
</dbReference>
<dbReference type="GO" id="GO:0004673">
    <property type="term" value="F:protein histidine kinase activity"/>
    <property type="evidence" value="ECO:0007669"/>
    <property type="project" value="UniProtKB-EC"/>
</dbReference>
<dbReference type="InterPro" id="IPR004358">
    <property type="entry name" value="Sig_transdc_His_kin-like_C"/>
</dbReference>
<evidence type="ECO:0000256" key="1">
    <source>
        <dbReference type="ARBA" id="ARBA00000085"/>
    </source>
</evidence>
<dbReference type="InterPro" id="IPR003594">
    <property type="entry name" value="HATPase_dom"/>
</dbReference>
<dbReference type="GO" id="GO:0005524">
    <property type="term" value="F:ATP binding"/>
    <property type="evidence" value="ECO:0007669"/>
    <property type="project" value="UniProtKB-KW"/>
</dbReference>
<dbReference type="InterPro" id="IPR005467">
    <property type="entry name" value="His_kinase_dom"/>
</dbReference>
<evidence type="ECO:0000259" key="8">
    <source>
        <dbReference type="PROSITE" id="PS50109"/>
    </source>
</evidence>
<gene>
    <name evidence="9" type="ORF">A2T98_06930</name>
</gene>
<dbReference type="PROSITE" id="PS50109">
    <property type="entry name" value="HIS_KIN"/>
    <property type="match status" value="1"/>
</dbReference>
<comment type="caution">
    <text evidence="9">The sequence shown here is derived from an EMBL/GenBank/DDBJ whole genome shotgun (WGS) entry which is preliminary data.</text>
</comment>
<evidence type="ECO:0000256" key="7">
    <source>
        <dbReference type="ARBA" id="ARBA00023012"/>
    </source>
</evidence>
<organism evidence="9 10">
    <name type="scientific">Nodularia spumigena CENA596</name>
    <dbReference type="NCBI Taxonomy" id="1819295"/>
    <lineage>
        <taxon>Bacteria</taxon>
        <taxon>Bacillati</taxon>
        <taxon>Cyanobacteriota</taxon>
        <taxon>Cyanophyceae</taxon>
        <taxon>Nostocales</taxon>
        <taxon>Nodulariaceae</taxon>
        <taxon>Nodularia</taxon>
    </lineage>
</organism>